<evidence type="ECO:0000256" key="5">
    <source>
        <dbReference type="PROSITE-ProRule" id="PRU00125"/>
    </source>
</evidence>
<comment type="caution">
    <text evidence="7">The sequence shown here is derived from an EMBL/GenBank/DDBJ whole genome shotgun (WGS) entry which is preliminary data.</text>
</comment>
<dbReference type="PANTHER" id="PTHR45787">
    <property type="entry name" value="LD11652P"/>
    <property type="match status" value="1"/>
</dbReference>
<proteinExistence type="predicted"/>
<organism evidence="7 8">
    <name type="scientific">Araneus ventricosus</name>
    <name type="common">Orbweaver spider</name>
    <name type="synonym">Epeira ventricosa</name>
    <dbReference type="NCBI Taxonomy" id="182803"/>
    <lineage>
        <taxon>Eukaryota</taxon>
        <taxon>Metazoa</taxon>
        <taxon>Ecdysozoa</taxon>
        <taxon>Arthropoda</taxon>
        <taxon>Chelicerata</taxon>
        <taxon>Arachnida</taxon>
        <taxon>Araneae</taxon>
        <taxon>Araneomorphae</taxon>
        <taxon>Entelegynae</taxon>
        <taxon>Araneoidea</taxon>
        <taxon>Araneidae</taxon>
        <taxon>Araneus</taxon>
    </lineage>
</organism>
<dbReference type="Pfam" id="PF00412">
    <property type="entry name" value="LIM"/>
    <property type="match status" value="2"/>
</dbReference>
<dbReference type="Gene3D" id="2.10.110.10">
    <property type="entry name" value="Cysteine Rich Protein"/>
    <property type="match status" value="2"/>
</dbReference>
<sequence length="159" mass="18418">MDAQYRKKTLSQYCWDCGETIRDKYLLYALDRYWHTACLKCSICRITLADAGTSCYTRAGLILCRDDYLRLFGREGECHACRETIPANEMVMKIQGLAYHLKCFMCSRCHGTLALGDKYQLWEGRLLCDRECLRLFRRSVNLPQRRAPKAPRVASAAKT</sequence>
<dbReference type="AlphaFoldDB" id="A0A4Y2ABI6"/>
<evidence type="ECO:0000313" key="7">
    <source>
        <dbReference type="EMBL" id="GBL76304.1"/>
    </source>
</evidence>
<dbReference type="InterPro" id="IPR050945">
    <property type="entry name" value="LMO_RBTN_TF"/>
</dbReference>
<evidence type="ECO:0000256" key="3">
    <source>
        <dbReference type="ARBA" id="ARBA00022833"/>
    </source>
</evidence>
<dbReference type="EMBL" id="BGPR01000009">
    <property type="protein sequence ID" value="GBL76304.1"/>
    <property type="molecule type" value="Genomic_DNA"/>
</dbReference>
<gene>
    <name evidence="7" type="primary">lmo4-b</name>
    <name evidence="7" type="ORF">AVEN_234551_1</name>
</gene>
<dbReference type="InterPro" id="IPR001781">
    <property type="entry name" value="Znf_LIM"/>
</dbReference>
<dbReference type="OrthoDB" id="6406664at2759"/>
<feature type="domain" description="LIM zinc-binding" evidence="6">
    <location>
        <begin position="76"/>
        <end position="138"/>
    </location>
</feature>
<name>A0A4Y2ABI6_ARAVE</name>
<feature type="domain" description="LIM zinc-binding" evidence="6">
    <location>
        <begin position="12"/>
        <end position="74"/>
    </location>
</feature>
<dbReference type="SMART" id="SM00132">
    <property type="entry name" value="LIM"/>
    <property type="match status" value="2"/>
</dbReference>
<evidence type="ECO:0000256" key="1">
    <source>
        <dbReference type="ARBA" id="ARBA00022723"/>
    </source>
</evidence>
<keyword evidence="2" id="KW-0677">Repeat</keyword>
<dbReference type="Proteomes" id="UP000499080">
    <property type="component" value="Unassembled WGS sequence"/>
</dbReference>
<dbReference type="PROSITE" id="PS50023">
    <property type="entry name" value="LIM_DOMAIN_2"/>
    <property type="match status" value="2"/>
</dbReference>
<keyword evidence="8" id="KW-1185">Reference proteome</keyword>
<keyword evidence="4 5" id="KW-0440">LIM domain</keyword>
<accession>A0A4Y2ABI6</accession>
<dbReference type="SUPFAM" id="SSF57716">
    <property type="entry name" value="Glucocorticoid receptor-like (DNA-binding domain)"/>
    <property type="match status" value="2"/>
</dbReference>
<dbReference type="GO" id="GO:0046872">
    <property type="term" value="F:metal ion binding"/>
    <property type="evidence" value="ECO:0007669"/>
    <property type="project" value="UniProtKB-KW"/>
</dbReference>
<evidence type="ECO:0000256" key="2">
    <source>
        <dbReference type="ARBA" id="ARBA00022737"/>
    </source>
</evidence>
<evidence type="ECO:0000313" key="8">
    <source>
        <dbReference type="Proteomes" id="UP000499080"/>
    </source>
</evidence>
<protein>
    <submittedName>
        <fullName evidence="7">LIM domain transcription factor LMO4-B</fullName>
    </submittedName>
</protein>
<keyword evidence="1 5" id="KW-0479">Metal-binding</keyword>
<evidence type="ECO:0000259" key="6">
    <source>
        <dbReference type="PROSITE" id="PS50023"/>
    </source>
</evidence>
<evidence type="ECO:0000256" key="4">
    <source>
        <dbReference type="ARBA" id="ARBA00023038"/>
    </source>
</evidence>
<keyword evidence="3 5" id="KW-0862">Zinc</keyword>
<dbReference type="PANTHER" id="PTHR45787:SF13">
    <property type="entry name" value="LD11652P"/>
    <property type="match status" value="1"/>
</dbReference>
<reference evidence="7 8" key="1">
    <citation type="journal article" date="2019" name="Sci. Rep.">
        <title>Orb-weaving spider Araneus ventricosus genome elucidates the spidroin gene catalogue.</title>
        <authorList>
            <person name="Kono N."/>
            <person name="Nakamura H."/>
            <person name="Ohtoshi R."/>
            <person name="Moran D.A.P."/>
            <person name="Shinohara A."/>
            <person name="Yoshida Y."/>
            <person name="Fujiwara M."/>
            <person name="Mori M."/>
            <person name="Tomita M."/>
            <person name="Arakawa K."/>
        </authorList>
    </citation>
    <scope>NUCLEOTIDE SEQUENCE [LARGE SCALE GENOMIC DNA]</scope>
</reference>
<dbReference type="PROSITE" id="PS00478">
    <property type="entry name" value="LIM_DOMAIN_1"/>
    <property type="match status" value="2"/>
</dbReference>